<feature type="compositionally biased region" description="Basic and acidic residues" evidence="1">
    <location>
        <begin position="638"/>
        <end position="659"/>
    </location>
</feature>
<feature type="region of interest" description="Disordered" evidence="1">
    <location>
        <begin position="606"/>
        <end position="670"/>
    </location>
</feature>
<evidence type="ECO:0000313" key="2">
    <source>
        <dbReference type="EMBL" id="WEW61107.1"/>
    </source>
</evidence>
<accession>A0AAF0ILU9</accession>
<feature type="compositionally biased region" description="Acidic residues" evidence="1">
    <location>
        <begin position="76"/>
        <end position="92"/>
    </location>
</feature>
<feature type="compositionally biased region" description="Acidic residues" evidence="1">
    <location>
        <begin position="458"/>
        <end position="468"/>
    </location>
</feature>
<sequence length="670" mass="76832">MRPPMPSPQFPYPQPELLPKGQPQERPVGHAPMVNQHHPLHAMNNQFKGLNIDPVSVQGATRGKPDQGPVFCDDTFFSDEESNDDEEEEAGDEPYLGWSLYRGKPASPGQEPDWSRVTKSRMNLTQEDLGKLVKEQKKGSVAKIYSNLGRLKRQQIDDLIEELKRKDSRFNLNVVYIKAITKDVNRWVYVTTTIHLVLEKTLKPGASLSPRLPRKQSPRFQDDIPFERKEHVARGPPFPGPFFHGHPHNIPQPHIFPENGQTPVQRFEPVMLPNAGMGGVHGAQNQARPQQQQQQPPPPPPPPPSPPQRQPHPQQYPQLHPHVHPQAQPQPRQPIPHPQQTQHQHQQQHERMPSQNGGFPAGHSQLPPGVHVINGPSPRAHPHNPPPPMARPQQTPISHQIPKWPSAQKQQVQPVPEIVHLGKVGPSNEKHAADQWTEVDSSNGDDGSELFDLAYESSETDDSFQIEDFEIKTHKHAGSRRPSKGRAEPEPAYRIHRRPSPKYPAPPPPRDAKYNRVEVDVFPAKNNHREPFPRSASVSRTARPALKIVYGDRTPGTPVSSRGISPLRYADLADKILLQKELEDEERKRRKELTDYIWTKRMEAKEDSLKRRERDLQRREKRVDQAERPRRRLSSVDSFERFERKDRDRRPRVDHHRQPEMVYHGAERRR</sequence>
<reference evidence="2" key="1">
    <citation type="submission" date="2023-03" db="EMBL/GenBank/DDBJ databases">
        <title>Emydomyces testavorans Genome Sequence.</title>
        <authorList>
            <person name="Hoyer L."/>
        </authorList>
    </citation>
    <scope>NUCLEOTIDE SEQUENCE</scope>
    <source>
        <strain evidence="2">16-2883</strain>
    </source>
</reference>
<evidence type="ECO:0000313" key="3">
    <source>
        <dbReference type="Proteomes" id="UP001219355"/>
    </source>
</evidence>
<feature type="compositionally biased region" description="Low complexity" evidence="1">
    <location>
        <begin position="311"/>
        <end position="330"/>
    </location>
</feature>
<proteinExistence type="predicted"/>
<gene>
    <name evidence="2" type="ORF">PRK78_006596</name>
</gene>
<feature type="region of interest" description="Disordered" evidence="1">
    <location>
        <begin position="1"/>
        <end position="35"/>
    </location>
</feature>
<feature type="region of interest" description="Disordered" evidence="1">
    <location>
        <begin position="271"/>
        <end position="515"/>
    </location>
</feature>
<feature type="compositionally biased region" description="Basic residues" evidence="1">
    <location>
        <begin position="473"/>
        <end position="484"/>
    </location>
</feature>
<keyword evidence="3" id="KW-1185">Reference proteome</keyword>
<dbReference type="Proteomes" id="UP001219355">
    <property type="component" value="Chromosome 4"/>
</dbReference>
<dbReference type="AlphaFoldDB" id="A0AAF0ILU9"/>
<name>A0AAF0ILU9_9EURO</name>
<feature type="compositionally biased region" description="Pro residues" evidence="1">
    <location>
        <begin position="295"/>
        <end position="310"/>
    </location>
</feature>
<dbReference type="EMBL" id="CP120630">
    <property type="protein sequence ID" value="WEW61107.1"/>
    <property type="molecule type" value="Genomic_DNA"/>
</dbReference>
<feature type="compositionally biased region" description="Pro residues" evidence="1">
    <location>
        <begin position="1"/>
        <end position="16"/>
    </location>
</feature>
<evidence type="ECO:0000256" key="1">
    <source>
        <dbReference type="SAM" id="MobiDB-lite"/>
    </source>
</evidence>
<feature type="compositionally biased region" description="Basic and acidic residues" evidence="1">
    <location>
        <begin position="606"/>
        <end position="628"/>
    </location>
</feature>
<organism evidence="2 3">
    <name type="scientific">Emydomyces testavorans</name>
    <dbReference type="NCBI Taxonomy" id="2070801"/>
    <lineage>
        <taxon>Eukaryota</taxon>
        <taxon>Fungi</taxon>
        <taxon>Dikarya</taxon>
        <taxon>Ascomycota</taxon>
        <taxon>Pezizomycotina</taxon>
        <taxon>Eurotiomycetes</taxon>
        <taxon>Eurotiomycetidae</taxon>
        <taxon>Onygenales</taxon>
        <taxon>Nannizziopsiaceae</taxon>
        <taxon>Emydomyces</taxon>
    </lineage>
</organism>
<protein>
    <submittedName>
        <fullName evidence="2">Uncharacterized protein</fullName>
    </submittedName>
</protein>
<feature type="region of interest" description="Disordered" evidence="1">
    <location>
        <begin position="56"/>
        <end position="117"/>
    </location>
</feature>